<sequence>MSYSQRILQQGNQLTRLAHRSRFSAVLDAIGSEKYTQALDYGCGDGWLLKNAYERGIITSGFGVDVDQSVLSASQEIFADIPNFNFFHVRDIAEKITPHSCDLIFCTETLEHVDNTEKALERMLECSKPNAKMIISVPIELGPSLLVKQVGRYLANLKGEYGYERYSPSELFSAAILWDTNSFPSSHSLNEPNKAHKGFDYRKMEKLLQDQVKIERIIFSPFPWFGNLLNSTVIWICRT</sequence>
<gene>
    <name evidence="1" type="primary">ubiG_1</name>
    <name evidence="1" type="ORF">MiSe_50760</name>
</gene>
<dbReference type="PANTHER" id="PTHR43861">
    <property type="entry name" value="TRANS-ACONITATE 2-METHYLTRANSFERASE-RELATED"/>
    <property type="match status" value="1"/>
</dbReference>
<keyword evidence="1" id="KW-0830">Ubiquinone</keyword>
<comment type="caution">
    <text evidence="1">The sequence shown here is derived from an EMBL/GenBank/DDBJ whole genome shotgun (WGS) entry which is preliminary data.</text>
</comment>
<evidence type="ECO:0000313" key="1">
    <source>
        <dbReference type="EMBL" id="GET40267.1"/>
    </source>
</evidence>
<dbReference type="Pfam" id="PF13489">
    <property type="entry name" value="Methyltransf_23"/>
    <property type="match status" value="1"/>
</dbReference>
<dbReference type="CDD" id="cd02440">
    <property type="entry name" value="AdoMet_MTases"/>
    <property type="match status" value="1"/>
</dbReference>
<dbReference type="AlphaFoldDB" id="A0AAV3XIM4"/>
<dbReference type="Gene3D" id="3.40.50.150">
    <property type="entry name" value="Vaccinia Virus protein VP39"/>
    <property type="match status" value="1"/>
</dbReference>
<protein>
    <submittedName>
        <fullName evidence="1">Ubiquinone biosynthesis O-methyltransferase</fullName>
    </submittedName>
</protein>
<dbReference type="SUPFAM" id="SSF53335">
    <property type="entry name" value="S-adenosyl-L-methionine-dependent methyltransferases"/>
    <property type="match status" value="1"/>
</dbReference>
<dbReference type="InterPro" id="IPR029063">
    <property type="entry name" value="SAM-dependent_MTases_sf"/>
</dbReference>
<keyword evidence="2" id="KW-1185">Reference proteome</keyword>
<organism evidence="1 2">
    <name type="scientific">Microseira wollei NIES-4236</name>
    <dbReference type="NCBI Taxonomy" id="2530354"/>
    <lineage>
        <taxon>Bacteria</taxon>
        <taxon>Bacillati</taxon>
        <taxon>Cyanobacteriota</taxon>
        <taxon>Cyanophyceae</taxon>
        <taxon>Oscillatoriophycideae</taxon>
        <taxon>Aerosakkonematales</taxon>
        <taxon>Aerosakkonemataceae</taxon>
        <taxon>Microseira</taxon>
    </lineage>
</organism>
<dbReference type="RefSeq" id="WP_226586108.1">
    <property type="nucleotide sequence ID" value="NZ_BLAY01000086.1"/>
</dbReference>
<dbReference type="EMBL" id="BLAY01000086">
    <property type="protein sequence ID" value="GET40267.1"/>
    <property type="molecule type" value="Genomic_DNA"/>
</dbReference>
<evidence type="ECO:0000313" key="2">
    <source>
        <dbReference type="Proteomes" id="UP001050975"/>
    </source>
</evidence>
<name>A0AAV3XIM4_9CYAN</name>
<reference evidence="1" key="1">
    <citation type="submission" date="2019-10" db="EMBL/GenBank/DDBJ databases">
        <title>Draft genome sequece of Microseira wollei NIES-4236.</title>
        <authorList>
            <person name="Yamaguchi H."/>
            <person name="Suzuki S."/>
            <person name="Kawachi M."/>
        </authorList>
    </citation>
    <scope>NUCLEOTIDE SEQUENCE</scope>
    <source>
        <strain evidence="1">NIES-4236</strain>
    </source>
</reference>
<dbReference type="Proteomes" id="UP001050975">
    <property type="component" value="Unassembled WGS sequence"/>
</dbReference>
<proteinExistence type="predicted"/>
<accession>A0AAV3XIM4</accession>